<organism evidence="2 3">
    <name type="scientific">Phyllotreta striolata</name>
    <name type="common">Striped flea beetle</name>
    <name type="synonym">Crioceris striolata</name>
    <dbReference type="NCBI Taxonomy" id="444603"/>
    <lineage>
        <taxon>Eukaryota</taxon>
        <taxon>Metazoa</taxon>
        <taxon>Ecdysozoa</taxon>
        <taxon>Arthropoda</taxon>
        <taxon>Hexapoda</taxon>
        <taxon>Insecta</taxon>
        <taxon>Pterygota</taxon>
        <taxon>Neoptera</taxon>
        <taxon>Endopterygota</taxon>
        <taxon>Coleoptera</taxon>
        <taxon>Polyphaga</taxon>
        <taxon>Cucujiformia</taxon>
        <taxon>Chrysomeloidea</taxon>
        <taxon>Chrysomelidae</taxon>
        <taxon>Galerucinae</taxon>
        <taxon>Alticini</taxon>
        <taxon>Phyllotreta</taxon>
    </lineage>
</organism>
<keyword evidence="1" id="KW-0732">Signal</keyword>
<dbReference type="EMBL" id="OU900104">
    <property type="protein sequence ID" value="CAG9855981.1"/>
    <property type="molecule type" value="Genomic_DNA"/>
</dbReference>
<feature type="signal peptide" evidence="1">
    <location>
        <begin position="1"/>
        <end position="19"/>
    </location>
</feature>
<dbReference type="OrthoDB" id="6763215at2759"/>
<dbReference type="AlphaFoldDB" id="A0A9N9XL14"/>
<evidence type="ECO:0000313" key="2">
    <source>
        <dbReference type="EMBL" id="CAG9855981.1"/>
    </source>
</evidence>
<protein>
    <submittedName>
        <fullName evidence="2">Uncharacterized protein</fullName>
    </submittedName>
</protein>
<proteinExistence type="predicted"/>
<dbReference type="Proteomes" id="UP001153712">
    <property type="component" value="Chromosome 11"/>
</dbReference>
<evidence type="ECO:0000313" key="3">
    <source>
        <dbReference type="Proteomes" id="UP001153712"/>
    </source>
</evidence>
<gene>
    <name evidence="2" type="ORF">PHYEVI_LOCUS2411</name>
</gene>
<accession>A0A9N9XL14</accession>
<evidence type="ECO:0000256" key="1">
    <source>
        <dbReference type="SAM" id="SignalP"/>
    </source>
</evidence>
<sequence length="181" mass="20165">MKFIWLIIISASILNLENAMVDTAIMEDYIAPANIKYPYGDEVQFSFNVLDKDANPFPCGDQKAIEKRLGKCPIDRVKLQTIPNPFVECPNYAVVPTLPSSDCDKSQPNLGPGPDVLCKRCDLKLTSDGLGVLIECCYCLDVASPNREADRELKDIQYKAYFIQISNYSSVDVIGSENFDP</sequence>
<feature type="chain" id="PRO_5040219625" evidence="1">
    <location>
        <begin position="20"/>
        <end position="181"/>
    </location>
</feature>
<reference evidence="2" key="1">
    <citation type="submission" date="2022-01" db="EMBL/GenBank/DDBJ databases">
        <authorList>
            <person name="King R."/>
        </authorList>
    </citation>
    <scope>NUCLEOTIDE SEQUENCE</scope>
</reference>
<name>A0A9N9XL14_PHYSR</name>
<keyword evidence="3" id="KW-1185">Reference proteome</keyword>